<evidence type="ECO:0000256" key="1">
    <source>
        <dbReference type="SAM" id="Phobius"/>
    </source>
</evidence>
<protein>
    <submittedName>
        <fullName evidence="2">Uncharacterized protein</fullName>
    </submittedName>
</protein>
<evidence type="ECO:0000313" key="2">
    <source>
        <dbReference type="EMBL" id="JAD45523.1"/>
    </source>
</evidence>
<keyword evidence="1" id="KW-1133">Transmembrane helix</keyword>
<name>A0A0A9A6F5_ARUDO</name>
<accession>A0A0A9A6F5</accession>
<reference evidence="2" key="1">
    <citation type="submission" date="2014-09" db="EMBL/GenBank/DDBJ databases">
        <authorList>
            <person name="Magalhaes I.L.F."/>
            <person name="Oliveira U."/>
            <person name="Santos F.R."/>
            <person name="Vidigal T.H.D.A."/>
            <person name="Brescovit A.D."/>
            <person name="Santos A.J."/>
        </authorList>
    </citation>
    <scope>NUCLEOTIDE SEQUENCE</scope>
    <source>
        <tissue evidence="2">Shoot tissue taken approximately 20 cm above the soil surface</tissue>
    </source>
</reference>
<dbReference type="EMBL" id="GBRH01252372">
    <property type="protein sequence ID" value="JAD45523.1"/>
    <property type="molecule type" value="Transcribed_RNA"/>
</dbReference>
<keyword evidence="1" id="KW-0812">Transmembrane</keyword>
<sequence>MASSLDLLIASSLVVSSSTVFFSFLQLRKGLYSGCLSITQLFLVLVQLFLGQVQLSLLS</sequence>
<organism evidence="2">
    <name type="scientific">Arundo donax</name>
    <name type="common">Giant reed</name>
    <name type="synonym">Donax arundinaceus</name>
    <dbReference type="NCBI Taxonomy" id="35708"/>
    <lineage>
        <taxon>Eukaryota</taxon>
        <taxon>Viridiplantae</taxon>
        <taxon>Streptophyta</taxon>
        <taxon>Embryophyta</taxon>
        <taxon>Tracheophyta</taxon>
        <taxon>Spermatophyta</taxon>
        <taxon>Magnoliopsida</taxon>
        <taxon>Liliopsida</taxon>
        <taxon>Poales</taxon>
        <taxon>Poaceae</taxon>
        <taxon>PACMAD clade</taxon>
        <taxon>Arundinoideae</taxon>
        <taxon>Arundineae</taxon>
        <taxon>Arundo</taxon>
    </lineage>
</organism>
<feature type="transmembrane region" description="Helical" evidence="1">
    <location>
        <begin position="7"/>
        <end position="25"/>
    </location>
</feature>
<reference evidence="2" key="2">
    <citation type="journal article" date="2015" name="Data Brief">
        <title>Shoot transcriptome of the giant reed, Arundo donax.</title>
        <authorList>
            <person name="Barrero R.A."/>
            <person name="Guerrero F.D."/>
            <person name="Moolhuijzen P."/>
            <person name="Goolsby J.A."/>
            <person name="Tidwell J."/>
            <person name="Bellgard S.E."/>
            <person name="Bellgard M.I."/>
        </authorList>
    </citation>
    <scope>NUCLEOTIDE SEQUENCE</scope>
    <source>
        <tissue evidence="2">Shoot tissue taken approximately 20 cm above the soil surface</tissue>
    </source>
</reference>
<feature type="transmembrane region" description="Helical" evidence="1">
    <location>
        <begin position="31"/>
        <end position="50"/>
    </location>
</feature>
<keyword evidence="1" id="KW-0472">Membrane</keyword>
<proteinExistence type="predicted"/>
<dbReference type="AlphaFoldDB" id="A0A0A9A6F5"/>